<evidence type="ECO:0000313" key="2">
    <source>
        <dbReference type="Proteomes" id="UP000053593"/>
    </source>
</evidence>
<reference evidence="1 2" key="1">
    <citation type="submission" date="2014-04" db="EMBL/GenBank/DDBJ databases">
        <title>Evolutionary Origins and Diversification of the Mycorrhizal Mutualists.</title>
        <authorList>
            <consortium name="DOE Joint Genome Institute"/>
            <consortium name="Mycorrhizal Genomics Consortium"/>
            <person name="Kohler A."/>
            <person name="Kuo A."/>
            <person name="Nagy L.G."/>
            <person name="Floudas D."/>
            <person name="Copeland A."/>
            <person name="Barry K.W."/>
            <person name="Cichocki N."/>
            <person name="Veneault-Fourrey C."/>
            <person name="LaButti K."/>
            <person name="Lindquist E.A."/>
            <person name="Lipzen A."/>
            <person name="Lundell T."/>
            <person name="Morin E."/>
            <person name="Murat C."/>
            <person name="Riley R."/>
            <person name="Ohm R."/>
            <person name="Sun H."/>
            <person name="Tunlid A."/>
            <person name="Henrissat B."/>
            <person name="Grigoriev I.V."/>
            <person name="Hibbett D.S."/>
            <person name="Martin F."/>
        </authorList>
    </citation>
    <scope>NUCLEOTIDE SEQUENCE [LARGE SCALE GENOMIC DNA]</scope>
    <source>
        <strain evidence="1 2">FD-317 M1</strain>
    </source>
</reference>
<dbReference type="EMBL" id="KN834819">
    <property type="protein sequence ID" value="KIK54175.1"/>
    <property type="molecule type" value="Genomic_DNA"/>
</dbReference>
<dbReference type="OrthoDB" id="2212237at2759"/>
<name>A0A0D0AUE3_9AGAR</name>
<proteinExistence type="predicted"/>
<keyword evidence="2" id="KW-1185">Reference proteome</keyword>
<dbReference type="AlphaFoldDB" id="A0A0D0AUE3"/>
<feature type="non-terminal residue" evidence="1">
    <location>
        <position position="1"/>
    </location>
</feature>
<gene>
    <name evidence="1" type="ORF">GYMLUDRAFT_177772</name>
</gene>
<dbReference type="Proteomes" id="UP000053593">
    <property type="component" value="Unassembled WGS sequence"/>
</dbReference>
<dbReference type="HOGENOM" id="CLU_105955_0_0_1"/>
<evidence type="ECO:0000313" key="1">
    <source>
        <dbReference type="EMBL" id="KIK54175.1"/>
    </source>
</evidence>
<sequence>IHKPVCRPRSADETWAIRILSNNSATRTEKPMHYFRHELIKGNDHPIFIDGEYCPVTKRFGIPLIIYSMGICKGASAPNEIAIKLRVETKDGFAPEMWQLDPGECLVMGEDRKPLTMALLEAVYSFIAHLMSYPILKKGWAPWDGLLNPSVWQMYGMRYYEEQQYAGRPGFGHFFPAVDC</sequence>
<organism evidence="1 2">
    <name type="scientific">Collybiopsis luxurians FD-317 M1</name>
    <dbReference type="NCBI Taxonomy" id="944289"/>
    <lineage>
        <taxon>Eukaryota</taxon>
        <taxon>Fungi</taxon>
        <taxon>Dikarya</taxon>
        <taxon>Basidiomycota</taxon>
        <taxon>Agaricomycotina</taxon>
        <taxon>Agaricomycetes</taxon>
        <taxon>Agaricomycetidae</taxon>
        <taxon>Agaricales</taxon>
        <taxon>Marasmiineae</taxon>
        <taxon>Omphalotaceae</taxon>
        <taxon>Collybiopsis</taxon>
        <taxon>Collybiopsis luxurians</taxon>
    </lineage>
</organism>
<accession>A0A0D0AUE3</accession>
<protein>
    <submittedName>
        <fullName evidence="1">Uncharacterized protein</fullName>
    </submittedName>
</protein>